<dbReference type="SFLD" id="SFLDS00003">
    <property type="entry name" value="Haloacid_Dehalogenase"/>
    <property type="match status" value="1"/>
</dbReference>
<protein>
    <submittedName>
        <fullName evidence="1">HAD family hydrolase</fullName>
    </submittedName>
</protein>
<dbReference type="InterPro" id="IPR036412">
    <property type="entry name" value="HAD-like_sf"/>
</dbReference>
<dbReference type="InterPro" id="IPR006439">
    <property type="entry name" value="HAD-SF_hydro_IA"/>
</dbReference>
<dbReference type="SFLD" id="SFLDG01135">
    <property type="entry name" value="C1.5.6:_HAD__Beta-PGM__Phospha"/>
    <property type="match status" value="1"/>
</dbReference>
<dbReference type="InterPro" id="IPR023198">
    <property type="entry name" value="PGP-like_dom2"/>
</dbReference>
<reference evidence="2" key="1">
    <citation type="journal article" date="2019" name="Int. J. Syst. Evol. Microbiol.">
        <title>The Global Catalogue of Microorganisms (GCM) 10K type strain sequencing project: providing services to taxonomists for standard genome sequencing and annotation.</title>
        <authorList>
            <consortium name="The Broad Institute Genomics Platform"/>
            <consortium name="The Broad Institute Genome Sequencing Center for Infectious Disease"/>
            <person name="Wu L."/>
            <person name="Ma J."/>
        </authorList>
    </citation>
    <scope>NUCLEOTIDE SEQUENCE [LARGE SCALE GENOMIC DNA]</scope>
    <source>
        <strain evidence="2">JCM 18657</strain>
    </source>
</reference>
<dbReference type="SUPFAM" id="SSF56784">
    <property type="entry name" value="HAD-like"/>
    <property type="match status" value="1"/>
</dbReference>
<dbReference type="GO" id="GO:0016787">
    <property type="term" value="F:hydrolase activity"/>
    <property type="evidence" value="ECO:0007669"/>
    <property type="project" value="UniProtKB-KW"/>
</dbReference>
<dbReference type="SFLD" id="SFLDG01129">
    <property type="entry name" value="C1.5:_HAD__Beta-PGM__Phosphata"/>
    <property type="match status" value="1"/>
</dbReference>
<dbReference type="NCBIfam" id="TIGR01509">
    <property type="entry name" value="HAD-SF-IA-v3"/>
    <property type="match status" value="1"/>
</dbReference>
<dbReference type="Gene3D" id="1.10.150.240">
    <property type="entry name" value="Putative phosphatase, domain 2"/>
    <property type="match status" value="1"/>
</dbReference>
<organism evidence="1 2">
    <name type="scientific">Paenibacillus thermoaerophilus</name>
    <dbReference type="NCBI Taxonomy" id="1215385"/>
    <lineage>
        <taxon>Bacteria</taxon>
        <taxon>Bacillati</taxon>
        <taxon>Bacillota</taxon>
        <taxon>Bacilli</taxon>
        <taxon>Bacillales</taxon>
        <taxon>Paenibacillaceae</taxon>
        <taxon>Paenibacillus</taxon>
    </lineage>
</organism>
<dbReference type="Pfam" id="PF13419">
    <property type="entry name" value="HAD_2"/>
    <property type="match status" value="1"/>
</dbReference>
<sequence length="218" mass="24051">MIKAVIFDFDGLIIDTETAWYQAFSRVYADHGEQLPLELFAQCIGTLDDVFDPYVELERRLGKTIDRDALRKRAGELHAEIMADADLRPGVRDYLDAARQLGLGIALASSSPRSWIDPYLERYHLKHYFHSLHTGDTVKRVKPDPELYVRALDSLGVSGNEALAFEDSENGLRAALGAGLRCVVVPNEATAHLAFDGASLRLGSMAELPLAKVLEAVA</sequence>
<dbReference type="CDD" id="cd16423">
    <property type="entry name" value="HAD_BPGM-like"/>
    <property type="match status" value="1"/>
</dbReference>
<dbReference type="InterPro" id="IPR023214">
    <property type="entry name" value="HAD_sf"/>
</dbReference>
<accession>A0ABW2V5K2</accession>
<dbReference type="InterPro" id="IPR041492">
    <property type="entry name" value="HAD_2"/>
</dbReference>
<dbReference type="EMBL" id="JBHTGQ010000023">
    <property type="protein sequence ID" value="MFC7750325.1"/>
    <property type="molecule type" value="Genomic_DNA"/>
</dbReference>
<evidence type="ECO:0000313" key="1">
    <source>
        <dbReference type="EMBL" id="MFC7750325.1"/>
    </source>
</evidence>
<gene>
    <name evidence="1" type="ORF">ACFQWB_10345</name>
</gene>
<dbReference type="PANTHER" id="PTHR18901:SF38">
    <property type="entry name" value="PSEUDOURIDINE-5'-PHOSPHATASE"/>
    <property type="match status" value="1"/>
</dbReference>
<dbReference type="Proteomes" id="UP001596528">
    <property type="component" value="Unassembled WGS sequence"/>
</dbReference>
<dbReference type="PANTHER" id="PTHR18901">
    <property type="entry name" value="2-DEOXYGLUCOSE-6-PHOSPHATE PHOSPHATASE 2"/>
    <property type="match status" value="1"/>
</dbReference>
<name>A0ABW2V5K2_9BACL</name>
<dbReference type="RefSeq" id="WP_138788058.1">
    <property type="nucleotide sequence ID" value="NZ_JBHTGQ010000023.1"/>
</dbReference>
<dbReference type="Gene3D" id="3.40.50.1000">
    <property type="entry name" value="HAD superfamily/HAD-like"/>
    <property type="match status" value="1"/>
</dbReference>
<keyword evidence="1" id="KW-0378">Hydrolase</keyword>
<comment type="caution">
    <text evidence="1">The sequence shown here is derived from an EMBL/GenBank/DDBJ whole genome shotgun (WGS) entry which is preliminary data.</text>
</comment>
<evidence type="ECO:0000313" key="2">
    <source>
        <dbReference type="Proteomes" id="UP001596528"/>
    </source>
</evidence>
<keyword evidence="2" id="KW-1185">Reference proteome</keyword>
<proteinExistence type="predicted"/>